<gene>
    <name evidence="1" type="ORF">B0H63DRAFT_486494</name>
</gene>
<reference evidence="1" key="2">
    <citation type="submission" date="2023-06" db="EMBL/GenBank/DDBJ databases">
        <authorList>
            <consortium name="Lawrence Berkeley National Laboratory"/>
            <person name="Haridas S."/>
            <person name="Hensen N."/>
            <person name="Bonometti L."/>
            <person name="Westerberg I."/>
            <person name="Brannstrom I.O."/>
            <person name="Guillou S."/>
            <person name="Cros-Aarteil S."/>
            <person name="Calhoun S."/>
            <person name="Kuo A."/>
            <person name="Mondo S."/>
            <person name="Pangilinan J."/>
            <person name="Riley R."/>
            <person name="LaButti K."/>
            <person name="Andreopoulos B."/>
            <person name="Lipzen A."/>
            <person name="Chen C."/>
            <person name="Yanf M."/>
            <person name="Daum C."/>
            <person name="Ng V."/>
            <person name="Clum A."/>
            <person name="Steindorff A."/>
            <person name="Ohm R."/>
            <person name="Martin F."/>
            <person name="Silar P."/>
            <person name="Natvig D."/>
            <person name="Lalanne C."/>
            <person name="Gautier V."/>
            <person name="Ament-velasquez S.L."/>
            <person name="Kruys A."/>
            <person name="Hutchinson M.I."/>
            <person name="Powell A.J."/>
            <person name="Barry K."/>
            <person name="Miller A.N."/>
            <person name="Grigoriev I.V."/>
            <person name="Debuchy R."/>
            <person name="Gladieux P."/>
            <person name="Thoren M.H."/>
            <person name="Johannesson H."/>
        </authorList>
    </citation>
    <scope>NUCLEOTIDE SEQUENCE</scope>
    <source>
        <strain evidence="1">CBS 232.78</strain>
    </source>
</reference>
<dbReference type="Proteomes" id="UP001285441">
    <property type="component" value="Unassembled WGS sequence"/>
</dbReference>
<reference evidence="1" key="1">
    <citation type="journal article" date="2023" name="Mol. Phylogenet. Evol.">
        <title>Genome-scale phylogeny and comparative genomics of the fungal order Sordariales.</title>
        <authorList>
            <person name="Hensen N."/>
            <person name="Bonometti L."/>
            <person name="Westerberg I."/>
            <person name="Brannstrom I.O."/>
            <person name="Guillou S."/>
            <person name="Cros-Aarteil S."/>
            <person name="Calhoun S."/>
            <person name="Haridas S."/>
            <person name="Kuo A."/>
            <person name="Mondo S."/>
            <person name="Pangilinan J."/>
            <person name="Riley R."/>
            <person name="LaButti K."/>
            <person name="Andreopoulos B."/>
            <person name="Lipzen A."/>
            <person name="Chen C."/>
            <person name="Yan M."/>
            <person name="Daum C."/>
            <person name="Ng V."/>
            <person name="Clum A."/>
            <person name="Steindorff A."/>
            <person name="Ohm R.A."/>
            <person name="Martin F."/>
            <person name="Silar P."/>
            <person name="Natvig D.O."/>
            <person name="Lalanne C."/>
            <person name="Gautier V."/>
            <person name="Ament-Velasquez S.L."/>
            <person name="Kruys A."/>
            <person name="Hutchinson M.I."/>
            <person name="Powell A.J."/>
            <person name="Barry K."/>
            <person name="Miller A.N."/>
            <person name="Grigoriev I.V."/>
            <person name="Debuchy R."/>
            <person name="Gladieux P."/>
            <person name="Hiltunen Thoren M."/>
            <person name="Johannesson H."/>
        </authorList>
    </citation>
    <scope>NUCLEOTIDE SEQUENCE</scope>
    <source>
        <strain evidence="1">CBS 232.78</strain>
    </source>
</reference>
<dbReference type="EMBL" id="JAULSW010000009">
    <property type="protein sequence ID" value="KAK3370221.1"/>
    <property type="molecule type" value="Genomic_DNA"/>
</dbReference>
<dbReference type="PROSITE" id="PS51257">
    <property type="entry name" value="PROKAR_LIPOPROTEIN"/>
    <property type="match status" value="1"/>
</dbReference>
<evidence type="ECO:0000313" key="2">
    <source>
        <dbReference type="Proteomes" id="UP001285441"/>
    </source>
</evidence>
<proteinExistence type="predicted"/>
<comment type="caution">
    <text evidence="1">The sequence shown here is derived from an EMBL/GenBank/DDBJ whole genome shotgun (WGS) entry which is preliminary data.</text>
</comment>
<dbReference type="AlphaFoldDB" id="A0AAE0K514"/>
<name>A0AAE0K514_9PEZI</name>
<keyword evidence="2" id="KW-1185">Reference proteome</keyword>
<evidence type="ECO:0000313" key="1">
    <source>
        <dbReference type="EMBL" id="KAK3370221.1"/>
    </source>
</evidence>
<sequence length="92" mass="10055">MCLRLVNGNVRLILPSPSPLLLLLASCHSTPTGTVLHCLACRAFGFVSRSITRYIPLYFISLFMNGRPAGTELGSLSAFKKTKQKSKNKGML</sequence>
<protein>
    <submittedName>
        <fullName evidence="1">Uncharacterized protein</fullName>
    </submittedName>
</protein>
<organism evidence="1 2">
    <name type="scientific">Podospora didyma</name>
    <dbReference type="NCBI Taxonomy" id="330526"/>
    <lineage>
        <taxon>Eukaryota</taxon>
        <taxon>Fungi</taxon>
        <taxon>Dikarya</taxon>
        <taxon>Ascomycota</taxon>
        <taxon>Pezizomycotina</taxon>
        <taxon>Sordariomycetes</taxon>
        <taxon>Sordariomycetidae</taxon>
        <taxon>Sordariales</taxon>
        <taxon>Podosporaceae</taxon>
        <taxon>Podospora</taxon>
    </lineage>
</organism>
<accession>A0AAE0K514</accession>